<dbReference type="EMBL" id="SNRW01034790">
    <property type="protein sequence ID" value="KAA6355325.1"/>
    <property type="molecule type" value="Genomic_DNA"/>
</dbReference>
<reference evidence="1 2" key="1">
    <citation type="submission" date="2019-03" db="EMBL/GenBank/DDBJ databases">
        <title>Single cell metagenomics reveals metabolic interactions within the superorganism composed of flagellate Streblomastix strix and complex community of Bacteroidetes bacteria on its surface.</title>
        <authorList>
            <person name="Treitli S.C."/>
            <person name="Kolisko M."/>
            <person name="Husnik F."/>
            <person name="Keeling P."/>
            <person name="Hampl V."/>
        </authorList>
    </citation>
    <scope>NUCLEOTIDE SEQUENCE [LARGE SCALE GENOMIC DNA]</scope>
    <source>
        <strain evidence="1">ST1C</strain>
    </source>
</reference>
<comment type="caution">
    <text evidence="1">The sequence shown here is derived from an EMBL/GenBank/DDBJ whole genome shotgun (WGS) entry which is preliminary data.</text>
</comment>
<sequence>PQCVCWAPDGQIFTVTASKRSVVNHIAKFSSLNAIYRHLLAYRSSLREVTVVDLNDWGTGDTPTEAVVVQVAPEPTLLCVGPGHAGVVMNIHTCVCSYSISRDAFELIHFKIFEIKMIYLE</sequence>
<dbReference type="OrthoDB" id="10250638at2759"/>
<evidence type="ECO:0000313" key="2">
    <source>
        <dbReference type="Proteomes" id="UP000324800"/>
    </source>
</evidence>
<name>A0A5J4TCV5_9EUKA</name>
<evidence type="ECO:0000313" key="1">
    <source>
        <dbReference type="EMBL" id="KAA6355325.1"/>
    </source>
</evidence>
<dbReference type="AlphaFoldDB" id="A0A5J4TCV5"/>
<protein>
    <submittedName>
        <fullName evidence="1">Uncharacterized protein</fullName>
    </submittedName>
</protein>
<accession>A0A5J4TCV5</accession>
<dbReference type="Proteomes" id="UP000324800">
    <property type="component" value="Unassembled WGS sequence"/>
</dbReference>
<feature type="non-terminal residue" evidence="1">
    <location>
        <position position="1"/>
    </location>
</feature>
<organism evidence="1 2">
    <name type="scientific">Streblomastix strix</name>
    <dbReference type="NCBI Taxonomy" id="222440"/>
    <lineage>
        <taxon>Eukaryota</taxon>
        <taxon>Metamonada</taxon>
        <taxon>Preaxostyla</taxon>
        <taxon>Oxymonadida</taxon>
        <taxon>Streblomastigidae</taxon>
        <taxon>Streblomastix</taxon>
    </lineage>
</organism>
<feature type="non-terminal residue" evidence="1">
    <location>
        <position position="121"/>
    </location>
</feature>
<proteinExistence type="predicted"/>
<gene>
    <name evidence="1" type="ORF">EZS28_049148</name>
</gene>